<feature type="transmembrane region" description="Helical" evidence="8">
    <location>
        <begin position="213"/>
        <end position="232"/>
    </location>
</feature>
<keyword evidence="5 8" id="KW-0812">Transmembrane</keyword>
<evidence type="ECO:0000256" key="8">
    <source>
        <dbReference type="SAM" id="Phobius"/>
    </source>
</evidence>
<comment type="subcellular location">
    <subcellularLocation>
        <location evidence="1">Cell membrane</location>
        <topology evidence="1">Multi-pass membrane protein</topology>
    </subcellularLocation>
</comment>
<comment type="caution">
    <text evidence="10">The sequence shown here is derived from an EMBL/GenBank/DDBJ whole genome shotgun (WGS) entry which is preliminary data.</text>
</comment>
<name>A0A2M7BGC9_9BACT</name>
<feature type="transmembrane region" description="Helical" evidence="8">
    <location>
        <begin position="144"/>
        <end position="162"/>
    </location>
</feature>
<keyword evidence="6 8" id="KW-1133">Transmembrane helix</keyword>
<dbReference type="AlphaFoldDB" id="A0A2M7BGC9"/>
<keyword evidence="3" id="KW-0328">Glycosyltransferase</keyword>
<feature type="transmembrane region" description="Helical" evidence="8">
    <location>
        <begin position="405"/>
        <end position="425"/>
    </location>
</feature>
<dbReference type="InterPro" id="IPR050297">
    <property type="entry name" value="LipidA_mod_glycosyltrf_83"/>
</dbReference>
<evidence type="ECO:0000256" key="5">
    <source>
        <dbReference type="ARBA" id="ARBA00022692"/>
    </source>
</evidence>
<feature type="domain" description="Glycosyltransferase RgtA/B/C/D-like" evidence="9">
    <location>
        <begin position="72"/>
        <end position="225"/>
    </location>
</feature>
<dbReference type="Proteomes" id="UP000230399">
    <property type="component" value="Unassembled WGS sequence"/>
</dbReference>
<feature type="transmembrane region" description="Helical" evidence="8">
    <location>
        <begin position="378"/>
        <end position="399"/>
    </location>
</feature>
<dbReference type="PANTHER" id="PTHR33908">
    <property type="entry name" value="MANNOSYLTRANSFERASE YKCB-RELATED"/>
    <property type="match status" value="1"/>
</dbReference>
<keyword evidence="7 8" id="KW-0472">Membrane</keyword>
<evidence type="ECO:0000256" key="3">
    <source>
        <dbReference type="ARBA" id="ARBA00022676"/>
    </source>
</evidence>
<keyword evidence="4" id="KW-0808">Transferase</keyword>
<feature type="transmembrane region" description="Helical" evidence="8">
    <location>
        <begin position="326"/>
        <end position="343"/>
    </location>
</feature>
<evidence type="ECO:0000256" key="7">
    <source>
        <dbReference type="ARBA" id="ARBA00023136"/>
    </source>
</evidence>
<dbReference type="GO" id="GO:0005886">
    <property type="term" value="C:plasma membrane"/>
    <property type="evidence" value="ECO:0007669"/>
    <property type="project" value="UniProtKB-SubCell"/>
</dbReference>
<gene>
    <name evidence="10" type="ORF">COS55_00175</name>
</gene>
<feature type="transmembrane region" description="Helical" evidence="8">
    <location>
        <begin position="182"/>
        <end position="201"/>
    </location>
</feature>
<feature type="transmembrane region" description="Helical" evidence="8">
    <location>
        <begin position="7"/>
        <end position="24"/>
    </location>
</feature>
<evidence type="ECO:0000256" key="6">
    <source>
        <dbReference type="ARBA" id="ARBA00022989"/>
    </source>
</evidence>
<feature type="transmembrane region" description="Helical" evidence="8">
    <location>
        <begin position="94"/>
        <end position="114"/>
    </location>
</feature>
<reference evidence="11" key="1">
    <citation type="submission" date="2017-09" db="EMBL/GenBank/DDBJ databases">
        <title>Depth-based differentiation of microbial function through sediment-hosted aquifers and enrichment of novel symbionts in the deep terrestrial subsurface.</title>
        <authorList>
            <person name="Probst A.J."/>
            <person name="Ladd B."/>
            <person name="Jarett J.K."/>
            <person name="Geller-Mcgrath D.E."/>
            <person name="Sieber C.M.K."/>
            <person name="Emerson J.B."/>
            <person name="Anantharaman K."/>
            <person name="Thomas B.C."/>
            <person name="Malmstrom R."/>
            <person name="Stieglmeier M."/>
            <person name="Klingl A."/>
            <person name="Woyke T."/>
            <person name="Ryan C.M."/>
            <person name="Banfield J.F."/>
        </authorList>
    </citation>
    <scope>NUCLEOTIDE SEQUENCE [LARGE SCALE GENOMIC DNA]</scope>
</reference>
<evidence type="ECO:0000256" key="4">
    <source>
        <dbReference type="ARBA" id="ARBA00022679"/>
    </source>
</evidence>
<keyword evidence="2" id="KW-1003">Cell membrane</keyword>
<dbReference type="EMBL" id="PEVD01000005">
    <property type="protein sequence ID" value="PIV02173.1"/>
    <property type="molecule type" value="Genomic_DNA"/>
</dbReference>
<protein>
    <recommendedName>
        <fullName evidence="9">Glycosyltransferase RgtA/B/C/D-like domain-containing protein</fullName>
    </recommendedName>
</protein>
<evidence type="ECO:0000259" key="9">
    <source>
        <dbReference type="Pfam" id="PF13231"/>
    </source>
</evidence>
<dbReference type="GO" id="GO:0016763">
    <property type="term" value="F:pentosyltransferase activity"/>
    <property type="evidence" value="ECO:0007669"/>
    <property type="project" value="TreeGrafter"/>
</dbReference>
<dbReference type="PANTHER" id="PTHR33908:SF11">
    <property type="entry name" value="MEMBRANE PROTEIN"/>
    <property type="match status" value="1"/>
</dbReference>
<accession>A0A2M7BGC9</accession>
<dbReference type="Pfam" id="PF13231">
    <property type="entry name" value="PMT_2"/>
    <property type="match status" value="1"/>
</dbReference>
<dbReference type="InterPro" id="IPR038731">
    <property type="entry name" value="RgtA/B/C-like"/>
</dbReference>
<organism evidence="10 11">
    <name type="scientific">Candidatus Shapirobacteria bacterium CG03_land_8_20_14_0_80_40_19</name>
    <dbReference type="NCBI Taxonomy" id="1974880"/>
    <lineage>
        <taxon>Bacteria</taxon>
        <taxon>Candidatus Shapironibacteriota</taxon>
    </lineage>
</organism>
<sequence length="575" mass="66514">MFKKKKTIVFLLSIILLGSFLRLYKLDKFPPSLFGDEVDVGYQAYSILKTGKDYLGQKWPISFHSIADWRTPLFLYADVPFVAFFGLNEWGVRLPAALFGILTIPAIYFLAKFFFKDEKIGLLSALCLVLSMWHLQYSRAAFEVTQMLFFLIVGLCFFFLGLEKEKFLSLSAVFLALAPYSYSTAKFFLPILLVFLTIIFFRKLKKISRKSISISIFLLFILLLPMGYDIFFGKAADRFSILSVFSDPTVIPQVGFDRQTDLFVETNGQFAVGTSPSFLSRVFHNKFLSWSTALIRNYFRVFSTEFLFTNGDINYRHSVQGGLGEFYWLDAVFVIIGFYYLFFKHKNAETKKFLLCWLFFSPIPSVLTRDGGNHATRLILILPPLLILIALGINCFLQLMTKKHLGKIIIAVVFLGYLGQFFIYLHRYYIHYPLDSEEWWHCGYKEMASYIKENENEYDYIVISDQDQPPLIFLLFWLKIDPKIPQNNKLQWTEISDAVSADNIPQTKYYIGHVSEERIKANGFIGTLKPNILYFLPGSEIGKDFRYEPVPNSIKLLKTIYYPSGRVAKYIMSGT</sequence>
<dbReference type="GO" id="GO:0009103">
    <property type="term" value="P:lipopolysaccharide biosynthetic process"/>
    <property type="evidence" value="ECO:0007669"/>
    <property type="project" value="UniProtKB-ARBA"/>
</dbReference>
<evidence type="ECO:0000313" key="10">
    <source>
        <dbReference type="EMBL" id="PIV02173.1"/>
    </source>
</evidence>
<proteinExistence type="predicted"/>
<evidence type="ECO:0000256" key="1">
    <source>
        <dbReference type="ARBA" id="ARBA00004651"/>
    </source>
</evidence>
<evidence type="ECO:0000313" key="11">
    <source>
        <dbReference type="Proteomes" id="UP000230399"/>
    </source>
</evidence>
<evidence type="ECO:0000256" key="2">
    <source>
        <dbReference type="ARBA" id="ARBA00022475"/>
    </source>
</evidence>